<evidence type="ECO:0000313" key="1">
    <source>
        <dbReference type="EMBL" id="AUV60061.1"/>
    </source>
</evidence>
<protein>
    <submittedName>
        <fullName evidence="1">Uncharacterized protein</fullName>
    </submittedName>
</protein>
<name>A0A2K9VCV7_9CAUD</name>
<dbReference type="KEGG" id="vg:54988610"/>
<evidence type="ECO:0000313" key="2">
    <source>
        <dbReference type="Proteomes" id="UP000241463"/>
    </source>
</evidence>
<dbReference type="RefSeq" id="YP_009798165.1">
    <property type="nucleotide sequence ID" value="NC_047924.1"/>
</dbReference>
<accession>A0A2K9VCV7</accession>
<keyword evidence="2" id="KW-1185">Reference proteome</keyword>
<organism evidence="1 2">
    <name type="scientific">Lactobacillus phage Bacchae</name>
    <dbReference type="NCBI Taxonomy" id="2079429"/>
    <lineage>
        <taxon>Viruses</taxon>
        <taxon>Duplodnaviria</taxon>
        <taxon>Heunggongvirae</taxon>
        <taxon>Uroviricota</taxon>
        <taxon>Caudoviricetes</taxon>
        <taxon>Herelleviridae</taxon>
        <taxon>Harbinvirus</taxon>
        <taxon>Harbinvirus bacchae</taxon>
    </lineage>
</organism>
<dbReference type="EMBL" id="MG765277">
    <property type="protein sequence ID" value="AUV60061.1"/>
    <property type="molecule type" value="Genomic_DNA"/>
</dbReference>
<sequence>MKTVKVANNMQLFDDDGYHYNRCLTLDIKSFNKFLTNTNQLLQHEKGYSSDRTWLECLPTKQLEKGILTLTLTQARYLIQWLKSNGYIFKGHKIKSEVNTVVKLF</sequence>
<dbReference type="Proteomes" id="UP000241463">
    <property type="component" value="Segment"/>
</dbReference>
<dbReference type="GeneID" id="54988610"/>
<reference evidence="1 2" key="1">
    <citation type="submission" date="2018-01" db="EMBL/GenBank/DDBJ databases">
        <title>Lactobacillus phages that infect wine-derived L. plantarum strains.</title>
        <authorList>
            <person name="Kyrkou I."/>
            <person name="Hestbjerg Hansen L."/>
        </authorList>
    </citation>
    <scope>NUCLEOTIDE SEQUENCE [LARGE SCALE GENOMIC DNA]</scope>
</reference>
<proteinExistence type="predicted"/>